<name>A0A1M6BMN6_9FLAO</name>
<dbReference type="EMBL" id="CP063145">
    <property type="protein sequence ID" value="QOR74180.1"/>
    <property type="molecule type" value="Genomic_DNA"/>
</dbReference>
<dbReference type="KEGG" id="civ:IMZ16_01675"/>
<keyword evidence="4" id="KW-1185">Reference proteome</keyword>
<dbReference type="Proteomes" id="UP000593605">
    <property type="component" value="Chromosome"/>
</dbReference>
<gene>
    <name evidence="2" type="ORF">IMZ16_01675</name>
    <name evidence="3" type="ORF">SAMN05443429_10259</name>
</gene>
<feature type="compositionally biased region" description="Basic and acidic residues" evidence="1">
    <location>
        <begin position="41"/>
        <end position="59"/>
    </location>
</feature>
<dbReference type="AlphaFoldDB" id="A0A1M6BMN6"/>
<feature type="region of interest" description="Disordered" evidence="1">
    <location>
        <begin position="1"/>
        <end position="65"/>
    </location>
</feature>
<dbReference type="EMBL" id="FQYI01000002">
    <property type="protein sequence ID" value="SHI49982.1"/>
    <property type="molecule type" value="Genomic_DNA"/>
</dbReference>
<evidence type="ECO:0000313" key="4">
    <source>
        <dbReference type="Proteomes" id="UP000184335"/>
    </source>
</evidence>
<sequence length="65" mass="7073">MEKKEIQETTVGQDTTTNNLTNTSTTQPERRNITTGDIPGEQEKDASDAITEAAKEGDSNFRSGN</sequence>
<evidence type="ECO:0000313" key="3">
    <source>
        <dbReference type="EMBL" id="SHI49982.1"/>
    </source>
</evidence>
<reference evidence="2 5" key="2">
    <citation type="submission" date="2020-10" db="EMBL/GenBank/DDBJ databases">
        <title>Complete genome of Cruoricapor ignavus strain M1214 isolated from the blood culture of a febrile patient.</title>
        <authorList>
            <person name="Guglielmino C.J.D."/>
        </authorList>
    </citation>
    <scope>NUCLEOTIDE SEQUENCE [LARGE SCALE GENOMIC DNA]</scope>
    <source>
        <strain evidence="2 5">M1214</strain>
    </source>
</reference>
<dbReference type="RefSeq" id="WP_073178127.1">
    <property type="nucleotide sequence ID" value="NZ_CP063145.1"/>
</dbReference>
<evidence type="ECO:0000256" key="1">
    <source>
        <dbReference type="SAM" id="MobiDB-lite"/>
    </source>
</evidence>
<dbReference type="Proteomes" id="UP000184335">
    <property type="component" value="Unassembled WGS sequence"/>
</dbReference>
<organism evidence="3 4">
    <name type="scientific">Cruoricaptor ignavus</name>
    <dbReference type="NCBI Taxonomy" id="1118202"/>
    <lineage>
        <taxon>Bacteria</taxon>
        <taxon>Pseudomonadati</taxon>
        <taxon>Bacteroidota</taxon>
        <taxon>Flavobacteriia</taxon>
        <taxon>Flavobacteriales</taxon>
        <taxon>Weeksellaceae</taxon>
        <taxon>Cruoricaptor</taxon>
    </lineage>
</organism>
<evidence type="ECO:0000313" key="5">
    <source>
        <dbReference type="Proteomes" id="UP000593605"/>
    </source>
</evidence>
<dbReference type="STRING" id="1118202.SAMN05443429_10259"/>
<evidence type="ECO:0000313" key="2">
    <source>
        <dbReference type="EMBL" id="QOR74180.1"/>
    </source>
</evidence>
<accession>A0A1M6BMN6</accession>
<feature type="compositionally biased region" description="Low complexity" evidence="1">
    <location>
        <begin position="15"/>
        <end position="26"/>
    </location>
</feature>
<reference evidence="3 4" key="1">
    <citation type="submission" date="2016-11" db="EMBL/GenBank/DDBJ databases">
        <authorList>
            <person name="Jaros S."/>
            <person name="Januszkiewicz K."/>
            <person name="Wedrychowicz H."/>
        </authorList>
    </citation>
    <scope>NUCLEOTIDE SEQUENCE [LARGE SCALE GENOMIC DNA]</scope>
    <source>
        <strain evidence="3 4">DSM 25479</strain>
    </source>
</reference>
<protein>
    <submittedName>
        <fullName evidence="3">Uncharacterized protein</fullName>
    </submittedName>
</protein>
<proteinExistence type="predicted"/>